<gene>
    <name evidence="2" type="primary">SEC10_1</name>
    <name evidence="2" type="ORF">LTR16_002557</name>
</gene>
<dbReference type="Pfam" id="PF07393">
    <property type="entry name" value="Sec10_HB"/>
    <property type="match status" value="1"/>
</dbReference>
<accession>A0ABR0LYT3</accession>
<evidence type="ECO:0000313" key="2">
    <source>
        <dbReference type="EMBL" id="KAK5256724.1"/>
    </source>
</evidence>
<organism evidence="2 3">
    <name type="scientific">Cryomyces antarcticus</name>
    <dbReference type="NCBI Taxonomy" id="329879"/>
    <lineage>
        <taxon>Eukaryota</taxon>
        <taxon>Fungi</taxon>
        <taxon>Dikarya</taxon>
        <taxon>Ascomycota</taxon>
        <taxon>Pezizomycotina</taxon>
        <taxon>Dothideomycetes</taxon>
        <taxon>Dothideomycetes incertae sedis</taxon>
        <taxon>Cryomyces</taxon>
    </lineage>
</organism>
<evidence type="ECO:0000259" key="1">
    <source>
        <dbReference type="Pfam" id="PF07393"/>
    </source>
</evidence>
<dbReference type="EMBL" id="JAVRRA010008413">
    <property type="protein sequence ID" value="KAK5256724.1"/>
    <property type="molecule type" value="Genomic_DNA"/>
</dbReference>
<reference evidence="2 3" key="1">
    <citation type="submission" date="2023-08" db="EMBL/GenBank/DDBJ databases">
        <title>Black Yeasts Isolated from many extreme environments.</title>
        <authorList>
            <person name="Coleine C."/>
            <person name="Stajich J.E."/>
            <person name="Selbmann L."/>
        </authorList>
    </citation>
    <scope>NUCLEOTIDE SEQUENCE [LARGE SCALE GENOMIC DNA]</scope>
    <source>
        <strain evidence="2 3">CCFEE 536</strain>
    </source>
</reference>
<name>A0ABR0LYT3_9PEZI</name>
<dbReference type="InterPro" id="IPR048627">
    <property type="entry name" value="Sec10_HB"/>
</dbReference>
<dbReference type="Proteomes" id="UP001357485">
    <property type="component" value="Unassembled WGS sequence"/>
</dbReference>
<comment type="caution">
    <text evidence="2">The sequence shown here is derived from an EMBL/GenBank/DDBJ whole genome shotgun (WGS) entry which is preliminary data.</text>
</comment>
<sequence length="93" mass="10181">SYQVNLTGGLVVSKDITKYIEMLRTFPLAESFEPSLEVLAEIANLFVIGPEALRDRLRGGSALAGIDKADLRPYIQMREDARSVGVQAVLNAM</sequence>
<keyword evidence="3" id="KW-1185">Reference proteome</keyword>
<dbReference type="PANTHER" id="PTHR12100:SF0">
    <property type="entry name" value="EXOCYST COMPLEX COMPONENT 5"/>
    <property type="match status" value="1"/>
</dbReference>
<evidence type="ECO:0000313" key="3">
    <source>
        <dbReference type="Proteomes" id="UP001357485"/>
    </source>
</evidence>
<dbReference type="PANTHER" id="PTHR12100">
    <property type="entry name" value="SEC10"/>
    <property type="match status" value="1"/>
</dbReference>
<proteinExistence type="predicted"/>
<protein>
    <submittedName>
        <fullName evidence="2">Exocyst complex component 5</fullName>
    </submittedName>
</protein>
<feature type="domain" description="Exocyst complex component Sec10-like alpha-helical bundle" evidence="1">
    <location>
        <begin position="2"/>
        <end position="88"/>
    </location>
</feature>
<dbReference type="InterPro" id="IPR009976">
    <property type="entry name" value="Sec10-like"/>
</dbReference>
<feature type="non-terminal residue" evidence="2">
    <location>
        <position position="1"/>
    </location>
</feature>